<dbReference type="Pfam" id="PF18962">
    <property type="entry name" value="Por_Secre_tail"/>
    <property type="match status" value="1"/>
</dbReference>
<dbReference type="EMBL" id="BAABCW010000002">
    <property type="protein sequence ID" value="GAA4110801.1"/>
    <property type="molecule type" value="Genomic_DNA"/>
</dbReference>
<evidence type="ECO:0000313" key="6">
    <source>
        <dbReference type="EMBL" id="GAA4110801.1"/>
    </source>
</evidence>
<comment type="caution">
    <text evidence="6">The sequence shown here is derived from an EMBL/GenBank/DDBJ whole genome shotgun (WGS) entry which is preliminary data.</text>
</comment>
<organism evidence="6 7">
    <name type="scientific">Aquimarina addita</name>
    <dbReference type="NCBI Taxonomy" id="870485"/>
    <lineage>
        <taxon>Bacteria</taxon>
        <taxon>Pseudomonadati</taxon>
        <taxon>Bacteroidota</taxon>
        <taxon>Flavobacteriia</taxon>
        <taxon>Flavobacteriales</taxon>
        <taxon>Flavobacteriaceae</taxon>
        <taxon>Aquimarina</taxon>
    </lineage>
</organism>
<gene>
    <name evidence="6" type="ORF">GCM10022393_08090</name>
</gene>
<dbReference type="InterPro" id="IPR026444">
    <property type="entry name" value="Secre_tail"/>
</dbReference>
<dbReference type="SUPFAM" id="SSF81901">
    <property type="entry name" value="HCP-like"/>
    <property type="match status" value="1"/>
</dbReference>
<keyword evidence="2" id="KW-0677">Repeat</keyword>
<evidence type="ECO:0000256" key="2">
    <source>
        <dbReference type="ARBA" id="ARBA00022737"/>
    </source>
</evidence>
<sequence>MQSIENEKKVQRFFYNDSVTAIQRWFGKGNKVDSLYTFYKSGNLNEVFYYNSKRKFHGTAVQYDPQGDKIVSWQFDNGKLIRRINHKLVYNKNNEDIRKKMYKSLDSLNQLLQSNPESVKNNFYRGRLRVSLRNNTLGLQDFHKLLKFMNQSKMNKDSKTYRKRMSSIHDYLGMIYGEYENEDKAIHHKLLAIYYAEKKSRLEYNLGSYLYSIKFYRLAITYLEKAKKDKPKHSFANMSLGALYSDLGEYEKAMRCINIAYEKQASINKWGVGDAQKDVRSIRGLIFHKLGESKKGIADLEEALDINKNNAFAMRNLGVIYHDLGQYEEACQLLQKSDSLNYKKQFDRDDLQNYLEASCSGTSLELSENKITLEPYVYPNPTVDISYIKNFEYQNFEYEVYDYQFKLVKKGSSIDGSISIKKLESGLYTIKVLIPEFPQTFLIVKD</sequence>
<keyword evidence="3 4" id="KW-0802">TPR repeat</keyword>
<proteinExistence type="predicted"/>
<protein>
    <recommendedName>
        <fullName evidence="5">Secretion system C-terminal sorting domain-containing protein</fullName>
    </recommendedName>
</protein>
<evidence type="ECO:0000256" key="3">
    <source>
        <dbReference type="ARBA" id="ARBA00022803"/>
    </source>
</evidence>
<keyword evidence="7" id="KW-1185">Reference proteome</keyword>
<dbReference type="PANTHER" id="PTHR44858:SF1">
    <property type="entry name" value="UDP-N-ACETYLGLUCOSAMINE--PEPTIDE N-ACETYLGLUCOSAMINYLTRANSFERASE SPINDLY-RELATED"/>
    <property type="match status" value="1"/>
</dbReference>
<dbReference type="PROSITE" id="PS50005">
    <property type="entry name" value="TPR"/>
    <property type="match status" value="1"/>
</dbReference>
<keyword evidence="1" id="KW-0732">Signal</keyword>
<dbReference type="Proteomes" id="UP001500459">
    <property type="component" value="Unassembled WGS sequence"/>
</dbReference>
<evidence type="ECO:0000256" key="1">
    <source>
        <dbReference type="ARBA" id="ARBA00022729"/>
    </source>
</evidence>
<dbReference type="InterPro" id="IPR050498">
    <property type="entry name" value="Ycf3"/>
</dbReference>
<reference evidence="7" key="1">
    <citation type="journal article" date="2019" name="Int. J. Syst. Evol. Microbiol.">
        <title>The Global Catalogue of Microorganisms (GCM) 10K type strain sequencing project: providing services to taxonomists for standard genome sequencing and annotation.</title>
        <authorList>
            <consortium name="The Broad Institute Genomics Platform"/>
            <consortium name="The Broad Institute Genome Sequencing Center for Infectious Disease"/>
            <person name="Wu L."/>
            <person name="Ma J."/>
        </authorList>
    </citation>
    <scope>NUCLEOTIDE SEQUENCE [LARGE SCALE GENOMIC DNA]</scope>
    <source>
        <strain evidence="7">JCM 17106</strain>
    </source>
</reference>
<dbReference type="SMART" id="SM00028">
    <property type="entry name" value="TPR"/>
    <property type="match status" value="4"/>
</dbReference>
<evidence type="ECO:0000259" key="5">
    <source>
        <dbReference type="Pfam" id="PF18962"/>
    </source>
</evidence>
<feature type="domain" description="Secretion system C-terminal sorting" evidence="5">
    <location>
        <begin position="377"/>
        <end position="432"/>
    </location>
</feature>
<accession>A0ABP7XBS5</accession>
<dbReference type="PANTHER" id="PTHR44858">
    <property type="entry name" value="TETRATRICOPEPTIDE REPEAT PROTEIN 6"/>
    <property type="match status" value="1"/>
</dbReference>
<name>A0ABP7XBS5_9FLAO</name>
<evidence type="ECO:0000313" key="7">
    <source>
        <dbReference type="Proteomes" id="UP001500459"/>
    </source>
</evidence>
<dbReference type="InterPro" id="IPR011990">
    <property type="entry name" value="TPR-like_helical_dom_sf"/>
</dbReference>
<evidence type="ECO:0000256" key="4">
    <source>
        <dbReference type="PROSITE-ProRule" id="PRU00339"/>
    </source>
</evidence>
<dbReference type="Gene3D" id="1.25.40.10">
    <property type="entry name" value="Tetratricopeptide repeat domain"/>
    <property type="match status" value="2"/>
</dbReference>
<dbReference type="Pfam" id="PF13431">
    <property type="entry name" value="TPR_17"/>
    <property type="match status" value="1"/>
</dbReference>
<dbReference type="InterPro" id="IPR019734">
    <property type="entry name" value="TPR_rpt"/>
</dbReference>
<feature type="repeat" description="TPR" evidence="4">
    <location>
        <begin position="311"/>
        <end position="344"/>
    </location>
</feature>